<comment type="caution">
    <text evidence="1">The sequence shown here is derived from an EMBL/GenBank/DDBJ whole genome shotgun (WGS) entry which is preliminary data.</text>
</comment>
<evidence type="ECO:0000313" key="2">
    <source>
        <dbReference type="Proteomes" id="UP000570595"/>
    </source>
</evidence>
<gene>
    <name evidence="1" type="ORF">FOZ61_000112</name>
</gene>
<evidence type="ECO:0000313" key="1">
    <source>
        <dbReference type="EMBL" id="KAF4670416.1"/>
    </source>
</evidence>
<proteinExistence type="predicted"/>
<sequence length="442" mass="48817">MSAARPHLPTVITFYLYLFLTPEDSKVLASPVVEAGLYQGEVDGIGTLRSIEMNVTQGGAWQEDLLITMALTGLTPEGVLEVAQVPRTRWHNYSSSYISMWRVELRPGFLEKPDTCYHPEHFNVRVSRSIRSSFTTFSVPREAREHPQWSPRMRLCAVSGDWYLFLGSRCQERKPQHTANLPVLMRRVDRRPITAIDGQSRRPSIREKVASPVTVDVIPSSNEETEEPMDIHEASEGHPFLPAGQLPVGSLLLYGETDRIHAVDFAIQPVSGVLLGQLTLAASGPPAEAQRYFRYQPDSGGNVLTLPPVPFLEGDRDGCYVLSGFADSTAEAELEASLAAAGRVFGINSLSVRTIVLQRLRGSLFVLNLGTRASDSHKPDFKAHLEYAQTTTPKSRIGNDAAPAEVHRKMIADGGLYHNFRNIGPNEGRLSLRQVKGATSLH</sequence>
<dbReference type="Proteomes" id="UP000570595">
    <property type="component" value="Unassembled WGS sequence"/>
</dbReference>
<accession>A0A7J6MG74</accession>
<dbReference type="OrthoDB" id="10441521at2759"/>
<dbReference type="AlphaFoldDB" id="A0A7J6MG74"/>
<dbReference type="EMBL" id="JABAHT010000010">
    <property type="protein sequence ID" value="KAF4670416.1"/>
    <property type="molecule type" value="Genomic_DNA"/>
</dbReference>
<name>A0A7J6MG74_PEROL</name>
<organism evidence="1 2">
    <name type="scientific">Perkinsus olseni</name>
    <name type="common">Perkinsus atlanticus</name>
    <dbReference type="NCBI Taxonomy" id="32597"/>
    <lineage>
        <taxon>Eukaryota</taxon>
        <taxon>Sar</taxon>
        <taxon>Alveolata</taxon>
        <taxon>Perkinsozoa</taxon>
        <taxon>Perkinsea</taxon>
        <taxon>Perkinsida</taxon>
        <taxon>Perkinsidae</taxon>
        <taxon>Perkinsus</taxon>
    </lineage>
</organism>
<protein>
    <submittedName>
        <fullName evidence="1">Uncharacterized protein</fullName>
    </submittedName>
</protein>
<reference evidence="1 2" key="1">
    <citation type="submission" date="2020-04" db="EMBL/GenBank/DDBJ databases">
        <title>Perkinsus olseni comparative genomics.</title>
        <authorList>
            <person name="Bogema D.R."/>
        </authorList>
    </citation>
    <scope>NUCLEOTIDE SEQUENCE [LARGE SCALE GENOMIC DNA]</scope>
    <source>
        <strain evidence="1">ATCC PRA-179</strain>
    </source>
</reference>